<accession>A0A7J7ND23</accession>
<dbReference type="Proteomes" id="UP000541444">
    <property type="component" value="Unassembled WGS sequence"/>
</dbReference>
<dbReference type="EMBL" id="JACGCM010000869">
    <property type="protein sequence ID" value="KAF6164954.1"/>
    <property type="molecule type" value="Genomic_DNA"/>
</dbReference>
<proteinExistence type="predicted"/>
<name>A0A7J7ND23_9MAGN</name>
<dbReference type="OrthoDB" id="4955136at2759"/>
<keyword evidence="2" id="KW-1185">Reference proteome</keyword>
<comment type="caution">
    <text evidence="1">The sequence shown here is derived from an EMBL/GenBank/DDBJ whole genome shotgun (WGS) entry which is preliminary data.</text>
</comment>
<evidence type="ECO:0000313" key="1">
    <source>
        <dbReference type="EMBL" id="KAF6164954.1"/>
    </source>
</evidence>
<evidence type="ECO:0000313" key="2">
    <source>
        <dbReference type="Proteomes" id="UP000541444"/>
    </source>
</evidence>
<dbReference type="AlphaFoldDB" id="A0A7J7ND23"/>
<sequence length="61" mass="7182">MSIPPKKITGFFKQHPDFRLHFILKCQAQIDLNRVSDTIACKAVEEELNNMQNFHVLKQRN</sequence>
<protein>
    <submittedName>
        <fullName evidence="1">Uncharacterized protein</fullName>
    </submittedName>
</protein>
<reference evidence="1 2" key="1">
    <citation type="journal article" date="2020" name="IScience">
        <title>Genome Sequencing of the Endangered Kingdonia uniflora (Circaeasteraceae, Ranunculales) Reveals Potential Mechanisms of Evolutionary Specialization.</title>
        <authorList>
            <person name="Sun Y."/>
            <person name="Deng T."/>
            <person name="Zhang A."/>
            <person name="Moore M.J."/>
            <person name="Landis J.B."/>
            <person name="Lin N."/>
            <person name="Zhang H."/>
            <person name="Zhang X."/>
            <person name="Huang J."/>
            <person name="Zhang X."/>
            <person name="Sun H."/>
            <person name="Wang H."/>
        </authorList>
    </citation>
    <scope>NUCLEOTIDE SEQUENCE [LARGE SCALE GENOMIC DNA]</scope>
    <source>
        <strain evidence="1">TB1705</strain>
        <tissue evidence="1">Leaf</tissue>
    </source>
</reference>
<organism evidence="1 2">
    <name type="scientific">Kingdonia uniflora</name>
    <dbReference type="NCBI Taxonomy" id="39325"/>
    <lineage>
        <taxon>Eukaryota</taxon>
        <taxon>Viridiplantae</taxon>
        <taxon>Streptophyta</taxon>
        <taxon>Embryophyta</taxon>
        <taxon>Tracheophyta</taxon>
        <taxon>Spermatophyta</taxon>
        <taxon>Magnoliopsida</taxon>
        <taxon>Ranunculales</taxon>
        <taxon>Circaeasteraceae</taxon>
        <taxon>Kingdonia</taxon>
    </lineage>
</organism>
<gene>
    <name evidence="1" type="ORF">GIB67_007385</name>
</gene>